<reference evidence="1 2" key="2">
    <citation type="submission" date="2018-11" db="EMBL/GenBank/DDBJ databases">
        <authorList>
            <consortium name="Pathogen Informatics"/>
        </authorList>
    </citation>
    <scope>NUCLEOTIDE SEQUENCE [LARGE SCALE GENOMIC DNA]</scope>
</reference>
<dbReference type="AlphaFoldDB" id="A0A183DPL2"/>
<reference evidence="3" key="1">
    <citation type="submission" date="2016-06" db="UniProtKB">
        <authorList>
            <consortium name="WormBaseParasite"/>
        </authorList>
    </citation>
    <scope>IDENTIFICATION</scope>
</reference>
<evidence type="ECO:0000313" key="1">
    <source>
        <dbReference type="EMBL" id="VDN17737.1"/>
    </source>
</evidence>
<dbReference type="WBParaSite" id="GPUH_0001066601-mRNA-1">
    <property type="protein sequence ID" value="GPUH_0001066601-mRNA-1"/>
    <property type="gene ID" value="GPUH_0001066601"/>
</dbReference>
<keyword evidence="2" id="KW-1185">Reference proteome</keyword>
<evidence type="ECO:0000313" key="2">
    <source>
        <dbReference type="Proteomes" id="UP000271098"/>
    </source>
</evidence>
<dbReference type="EMBL" id="UYRT01078082">
    <property type="protein sequence ID" value="VDN17737.1"/>
    <property type="molecule type" value="Genomic_DNA"/>
</dbReference>
<sequence>MNNRMVLISELAEEIKRRKIPLYLQEEQLSEATNLTQDIIQKLRCLRDLFTNAAASAGEHVQSISLNLECTTKNGVQQQATKQNAVG</sequence>
<name>A0A183DPL2_9BILA</name>
<proteinExistence type="predicted"/>
<dbReference type="Proteomes" id="UP000271098">
    <property type="component" value="Unassembled WGS sequence"/>
</dbReference>
<gene>
    <name evidence="1" type="ORF">GPUH_LOCUS10653</name>
</gene>
<accession>A0A183DPL2</accession>
<organism evidence="3">
    <name type="scientific">Gongylonema pulchrum</name>
    <dbReference type="NCBI Taxonomy" id="637853"/>
    <lineage>
        <taxon>Eukaryota</taxon>
        <taxon>Metazoa</taxon>
        <taxon>Ecdysozoa</taxon>
        <taxon>Nematoda</taxon>
        <taxon>Chromadorea</taxon>
        <taxon>Rhabditida</taxon>
        <taxon>Spirurina</taxon>
        <taxon>Spiruromorpha</taxon>
        <taxon>Spiruroidea</taxon>
        <taxon>Gongylonematidae</taxon>
        <taxon>Gongylonema</taxon>
    </lineage>
</organism>
<evidence type="ECO:0000313" key="3">
    <source>
        <dbReference type="WBParaSite" id="GPUH_0001066601-mRNA-1"/>
    </source>
</evidence>
<protein>
    <submittedName>
        <fullName evidence="3">ATP-binding protein</fullName>
    </submittedName>
</protein>